<dbReference type="Pfam" id="PF02902">
    <property type="entry name" value="Peptidase_C48"/>
    <property type="match status" value="1"/>
</dbReference>
<dbReference type="InterPro" id="IPR000504">
    <property type="entry name" value="RRM_dom"/>
</dbReference>
<keyword evidence="3" id="KW-0378">Hydrolase</keyword>
<feature type="domain" description="Ubiquitin-like protease family profile" evidence="7">
    <location>
        <begin position="1"/>
        <end position="193"/>
    </location>
</feature>
<evidence type="ECO:0000256" key="4">
    <source>
        <dbReference type="ARBA" id="ARBA00022884"/>
    </source>
</evidence>
<feature type="domain" description="RRM" evidence="6">
    <location>
        <begin position="40"/>
        <end position="81"/>
    </location>
</feature>
<evidence type="ECO:0000256" key="5">
    <source>
        <dbReference type="PROSITE-ProRule" id="PRU00176"/>
    </source>
</evidence>
<dbReference type="Pfam" id="PF00076">
    <property type="entry name" value="RRM_1"/>
    <property type="match status" value="1"/>
</dbReference>
<accession>A7T682</accession>
<reference evidence="8 9" key="1">
    <citation type="journal article" date="2007" name="Science">
        <title>Sea anemone genome reveals ancestral eumetazoan gene repertoire and genomic organization.</title>
        <authorList>
            <person name="Putnam N.H."/>
            <person name="Srivastava M."/>
            <person name="Hellsten U."/>
            <person name="Dirks B."/>
            <person name="Chapman J."/>
            <person name="Salamov A."/>
            <person name="Terry A."/>
            <person name="Shapiro H."/>
            <person name="Lindquist E."/>
            <person name="Kapitonov V.V."/>
            <person name="Jurka J."/>
            <person name="Genikhovich G."/>
            <person name="Grigoriev I.V."/>
            <person name="Lucas S.M."/>
            <person name="Steele R.E."/>
            <person name="Finnerty J.R."/>
            <person name="Technau U."/>
            <person name="Martindale M.Q."/>
            <person name="Rokhsar D.S."/>
        </authorList>
    </citation>
    <scope>NUCLEOTIDE SEQUENCE [LARGE SCALE GENOMIC DNA]</scope>
    <source>
        <strain evidence="9">CH2 X CH6</strain>
    </source>
</reference>
<sequence length="243" mass="27987">MEQVSRVSRVFRHLGTWRRNLPMIPWRGGKQDVPVLRYPNRIFVGGVAFQTTAIELRELFESYGAVRDVKIARDGEGVSRGSNDAEETPSYRKYMEHKLLSEIDYLVIPIHLMELKHWIFVVLCTLAMTLELYDSAGVSEAHKDVFANLKTKFIHKEMESKKNSWSEHVNNRTPRQSNVIDCGVHMCLMIKRLLQAKFTSPPVAMPDKSREMPQDMADDILNHPFLAAPPDNLKIQDLFLKPI</sequence>
<gene>
    <name evidence="8" type="ORF">NEMVEDRAFT_v1g222900</name>
</gene>
<dbReference type="SMART" id="SM00360">
    <property type="entry name" value="RRM"/>
    <property type="match status" value="1"/>
</dbReference>
<dbReference type="GO" id="GO:0003723">
    <property type="term" value="F:RNA binding"/>
    <property type="evidence" value="ECO:0007669"/>
    <property type="project" value="UniProtKB-UniRule"/>
</dbReference>
<dbReference type="GO" id="GO:0006508">
    <property type="term" value="P:proteolysis"/>
    <property type="evidence" value="ECO:0007669"/>
    <property type="project" value="UniProtKB-KW"/>
</dbReference>
<dbReference type="InParanoid" id="A7T682"/>
<dbReference type="PANTHER" id="PTHR11176:SF57">
    <property type="entry name" value="PROTEIN BOULE"/>
    <property type="match status" value="1"/>
</dbReference>
<keyword evidence="2" id="KW-0645">Protease</keyword>
<dbReference type="Gene3D" id="3.40.395.10">
    <property type="entry name" value="Adenoviral Proteinase, Chain A"/>
    <property type="match status" value="1"/>
</dbReference>
<dbReference type="Gene3D" id="3.30.70.330">
    <property type="match status" value="1"/>
</dbReference>
<dbReference type="InterPro" id="IPR012677">
    <property type="entry name" value="Nucleotide-bd_a/b_plait_sf"/>
</dbReference>
<name>A7T682_NEMVE</name>
<evidence type="ECO:0000256" key="3">
    <source>
        <dbReference type="ARBA" id="ARBA00022801"/>
    </source>
</evidence>
<dbReference type="SUPFAM" id="SSF54928">
    <property type="entry name" value="RNA-binding domain, RBD"/>
    <property type="match status" value="1"/>
</dbReference>
<dbReference type="SUPFAM" id="SSF54001">
    <property type="entry name" value="Cysteine proteinases"/>
    <property type="match status" value="1"/>
</dbReference>
<evidence type="ECO:0008006" key="10">
    <source>
        <dbReference type="Google" id="ProtNLM"/>
    </source>
</evidence>
<evidence type="ECO:0000259" key="7">
    <source>
        <dbReference type="PROSITE" id="PS50600"/>
    </source>
</evidence>
<dbReference type="HOGENOM" id="CLU_1143742_0_0_1"/>
<evidence type="ECO:0000259" key="6">
    <source>
        <dbReference type="PROSITE" id="PS50102"/>
    </source>
</evidence>
<comment type="similarity">
    <text evidence="1">Belongs to the peptidase C48 family.</text>
</comment>
<dbReference type="InterPro" id="IPR038765">
    <property type="entry name" value="Papain-like_cys_pep_sf"/>
</dbReference>
<dbReference type="PROSITE" id="PS50600">
    <property type="entry name" value="ULP_PROTEASE"/>
    <property type="match status" value="1"/>
</dbReference>
<evidence type="ECO:0000256" key="1">
    <source>
        <dbReference type="ARBA" id="ARBA00005234"/>
    </source>
</evidence>
<dbReference type="PROSITE" id="PS50102">
    <property type="entry name" value="RRM"/>
    <property type="match status" value="1"/>
</dbReference>
<dbReference type="PANTHER" id="PTHR11176">
    <property type="entry name" value="BOULE-RELATED"/>
    <property type="match status" value="1"/>
</dbReference>
<keyword evidence="9" id="KW-1185">Reference proteome</keyword>
<evidence type="ECO:0000313" key="8">
    <source>
        <dbReference type="EMBL" id="EDO28526.1"/>
    </source>
</evidence>
<protein>
    <recommendedName>
        <fullName evidence="10">Ubiquitin-like protease family profile domain-containing protein</fullName>
    </recommendedName>
</protein>
<dbReference type="GO" id="GO:0008234">
    <property type="term" value="F:cysteine-type peptidase activity"/>
    <property type="evidence" value="ECO:0007669"/>
    <property type="project" value="InterPro"/>
</dbReference>
<dbReference type="InterPro" id="IPR035979">
    <property type="entry name" value="RBD_domain_sf"/>
</dbReference>
<keyword evidence="4 5" id="KW-0694">RNA-binding</keyword>
<dbReference type="STRING" id="45351.A7T682"/>
<evidence type="ECO:0000256" key="2">
    <source>
        <dbReference type="ARBA" id="ARBA00022670"/>
    </source>
</evidence>
<organism evidence="8 9">
    <name type="scientific">Nematostella vectensis</name>
    <name type="common">Starlet sea anemone</name>
    <dbReference type="NCBI Taxonomy" id="45351"/>
    <lineage>
        <taxon>Eukaryota</taxon>
        <taxon>Metazoa</taxon>
        <taxon>Cnidaria</taxon>
        <taxon>Anthozoa</taxon>
        <taxon>Hexacorallia</taxon>
        <taxon>Actiniaria</taxon>
        <taxon>Edwardsiidae</taxon>
        <taxon>Nematostella</taxon>
    </lineage>
</organism>
<dbReference type="EMBL" id="DS471459">
    <property type="protein sequence ID" value="EDO28526.1"/>
    <property type="molecule type" value="Genomic_DNA"/>
</dbReference>
<proteinExistence type="inferred from homology"/>
<dbReference type="AlphaFoldDB" id="A7T682"/>
<dbReference type="PhylomeDB" id="A7T682"/>
<evidence type="ECO:0000313" key="9">
    <source>
        <dbReference type="Proteomes" id="UP000001593"/>
    </source>
</evidence>
<dbReference type="InterPro" id="IPR003653">
    <property type="entry name" value="Peptidase_C48_C"/>
</dbReference>
<dbReference type="Proteomes" id="UP000001593">
    <property type="component" value="Unassembled WGS sequence"/>
</dbReference>